<name>A1WYX4_HALHL</name>
<comment type="subunit">
    <text evidence="4 11">Homotetramer.</text>
</comment>
<comment type="similarity">
    <text evidence="3 11">Belongs to the KdsC family.</text>
</comment>
<dbReference type="STRING" id="349124.Hhal_2122"/>
<evidence type="ECO:0000256" key="11">
    <source>
        <dbReference type="PIRNR" id="PIRNR006118"/>
    </source>
</evidence>
<dbReference type="Gene3D" id="3.40.50.1000">
    <property type="entry name" value="HAD superfamily/HAD-like"/>
    <property type="match status" value="1"/>
</dbReference>
<comment type="function">
    <text evidence="11">Catalyzes the hydrolysis of 3-deoxy-D-manno-octulosonate 8-phosphate (KDO 8-P) to 3-deoxy-D-manno-octulosonate (KDO) and inorganic phosphate.</text>
</comment>
<dbReference type="KEGG" id="hha:Hhal_2122"/>
<dbReference type="PANTHER" id="PTHR21485">
    <property type="entry name" value="HAD SUPERFAMILY MEMBERS CMAS AND KDSC"/>
    <property type="match status" value="1"/>
</dbReference>
<gene>
    <name evidence="14" type="ordered locus">Hhal_2122</name>
</gene>
<evidence type="ECO:0000256" key="8">
    <source>
        <dbReference type="ARBA" id="ARBA00022801"/>
    </source>
</evidence>
<feature type="binding site" evidence="12">
    <location>
        <position position="32"/>
    </location>
    <ligand>
        <name>substrate</name>
    </ligand>
</feature>
<dbReference type="EMBL" id="CP000544">
    <property type="protein sequence ID" value="ABM62886.1"/>
    <property type="molecule type" value="Genomic_DNA"/>
</dbReference>
<evidence type="ECO:0000256" key="5">
    <source>
        <dbReference type="ARBA" id="ARBA00013066"/>
    </source>
</evidence>
<keyword evidence="11" id="KW-0448">Lipopolysaccharide biosynthesis</keyword>
<dbReference type="InterPro" id="IPR050793">
    <property type="entry name" value="CMP-NeuNAc_synthase"/>
</dbReference>
<feature type="binding site" evidence="12">
    <location>
        <position position="61"/>
    </location>
    <ligand>
        <name>substrate</name>
    </ligand>
</feature>
<evidence type="ECO:0000256" key="13">
    <source>
        <dbReference type="PIRSR" id="PIRSR006118-2"/>
    </source>
</evidence>
<feature type="binding site" evidence="12">
    <location>
        <position position="76"/>
    </location>
    <ligand>
        <name>substrate</name>
    </ligand>
</feature>
<dbReference type="GO" id="GO:0046872">
    <property type="term" value="F:metal ion binding"/>
    <property type="evidence" value="ECO:0007669"/>
    <property type="project" value="UniProtKB-UniRule"/>
</dbReference>
<feature type="binding site" evidence="13">
    <location>
        <position position="123"/>
    </location>
    <ligand>
        <name>Mg(2+)</name>
        <dbReference type="ChEBI" id="CHEBI:18420"/>
    </ligand>
</feature>
<dbReference type="FunFam" id="3.40.50.1000:FF:000029">
    <property type="entry name" value="3-deoxy-D-manno-octulosonate 8-phosphate phosphatase KdsC"/>
    <property type="match status" value="1"/>
</dbReference>
<dbReference type="InterPro" id="IPR036412">
    <property type="entry name" value="HAD-like_sf"/>
</dbReference>
<dbReference type="RefSeq" id="WP_011814908.1">
    <property type="nucleotide sequence ID" value="NC_008789.1"/>
</dbReference>
<dbReference type="Proteomes" id="UP000000647">
    <property type="component" value="Chromosome"/>
</dbReference>
<dbReference type="HOGENOM" id="CLU_106694_0_1_6"/>
<dbReference type="NCBIfam" id="TIGR01670">
    <property type="entry name" value="KdsC-phosphatas"/>
    <property type="match status" value="1"/>
</dbReference>
<dbReference type="SFLD" id="SFLDS00003">
    <property type="entry name" value="Haloacid_Dehalogenase"/>
    <property type="match status" value="1"/>
</dbReference>
<protein>
    <recommendedName>
        <fullName evidence="6 11">3-deoxy-D-manno-octulosonate 8-phosphate phosphatase KdsC</fullName>
        <ecNumber evidence="5 11">3.1.3.45</ecNumber>
    </recommendedName>
    <alternativeName>
        <fullName evidence="10 11">KDO 8-P phosphatase</fullName>
    </alternativeName>
</protein>
<dbReference type="InterPro" id="IPR023214">
    <property type="entry name" value="HAD_sf"/>
</dbReference>
<dbReference type="CDD" id="cd01630">
    <property type="entry name" value="HAD_KDO-like"/>
    <property type="match status" value="1"/>
</dbReference>
<dbReference type="SFLD" id="SFLDG01136">
    <property type="entry name" value="C1.6:_Phosphoserine_Phosphatas"/>
    <property type="match status" value="1"/>
</dbReference>
<dbReference type="PIRSF" id="PIRSF006118">
    <property type="entry name" value="KDO8-P_Ptase"/>
    <property type="match status" value="1"/>
</dbReference>
<evidence type="ECO:0000256" key="7">
    <source>
        <dbReference type="ARBA" id="ARBA00022723"/>
    </source>
</evidence>
<dbReference type="eggNOG" id="COG1778">
    <property type="taxonomic scope" value="Bacteria"/>
</dbReference>
<dbReference type="SUPFAM" id="SSF56784">
    <property type="entry name" value="HAD-like"/>
    <property type="match status" value="1"/>
</dbReference>
<organism evidence="14 15">
    <name type="scientific">Halorhodospira halophila (strain DSM 244 / SL1)</name>
    <name type="common">Ectothiorhodospira halophila (strain DSM 244 / SL1)</name>
    <dbReference type="NCBI Taxonomy" id="349124"/>
    <lineage>
        <taxon>Bacteria</taxon>
        <taxon>Pseudomonadati</taxon>
        <taxon>Pseudomonadota</taxon>
        <taxon>Gammaproteobacteria</taxon>
        <taxon>Chromatiales</taxon>
        <taxon>Ectothiorhodospiraceae</taxon>
        <taxon>Halorhodospira</taxon>
    </lineage>
</organism>
<evidence type="ECO:0000313" key="15">
    <source>
        <dbReference type="Proteomes" id="UP000000647"/>
    </source>
</evidence>
<evidence type="ECO:0000256" key="2">
    <source>
        <dbReference type="ARBA" id="ARBA00001946"/>
    </source>
</evidence>
<evidence type="ECO:0000256" key="4">
    <source>
        <dbReference type="ARBA" id="ARBA00011881"/>
    </source>
</evidence>
<dbReference type="GO" id="GO:0019143">
    <property type="term" value="F:3-deoxy-manno-octulosonate-8-phosphatase activity"/>
    <property type="evidence" value="ECO:0007669"/>
    <property type="project" value="UniProtKB-UniRule"/>
</dbReference>
<keyword evidence="9 11" id="KW-0460">Magnesium</keyword>
<feature type="binding site" evidence="13">
    <location>
        <position position="30"/>
    </location>
    <ligand>
        <name>Mg(2+)</name>
        <dbReference type="ChEBI" id="CHEBI:18420"/>
    </ligand>
</feature>
<keyword evidence="8 11" id="KW-0378">Hydrolase</keyword>
<dbReference type="OrthoDB" id="9805604at2"/>
<evidence type="ECO:0000256" key="6">
    <source>
        <dbReference type="ARBA" id="ARBA00020092"/>
    </source>
</evidence>
<sequence length="187" mass="20077">MSTTVPRPYCEPPAPEVLRRAESVRLALFDVDGVLTDGTVFVGGSGDPLQAFHIHDGKGLRMLQDADIEVGWITARGGHAVMRRAEELGVRHVLRGRSDKGQALVEVAERLGLALEACAYTGDDLIDLPAVRHAGFGVAVADGHPHLHAHADWVTVRPGGRGAVREVAELILHAQGQLEPMLRRAEG</sequence>
<dbReference type="SFLD" id="SFLDG01138">
    <property type="entry name" value="C1.6.2:_Deoxy-d-mannose-octulo"/>
    <property type="match status" value="1"/>
</dbReference>
<feature type="binding site" evidence="12">
    <location>
        <position position="100"/>
    </location>
    <ligand>
        <name>substrate</name>
    </ligand>
</feature>
<keyword evidence="7 11" id="KW-0479">Metal-binding</keyword>
<evidence type="ECO:0000256" key="10">
    <source>
        <dbReference type="ARBA" id="ARBA00031051"/>
    </source>
</evidence>
<evidence type="ECO:0000256" key="12">
    <source>
        <dbReference type="PIRSR" id="PIRSR006118-1"/>
    </source>
</evidence>
<keyword evidence="15" id="KW-1185">Reference proteome</keyword>
<evidence type="ECO:0000313" key="14">
    <source>
        <dbReference type="EMBL" id="ABM62886.1"/>
    </source>
</evidence>
<reference evidence="14 15" key="2">
    <citation type="journal article" date="2013" name="Stand. Genomic Sci.">
        <title>Complete genome sequence of Halorhodospira halophila SL1.</title>
        <authorList>
            <person name="Challacombe J.F."/>
            <person name="Majid S."/>
            <person name="Deole R."/>
            <person name="Brettin T.S."/>
            <person name="Bruce D."/>
            <person name="Delano S.F."/>
            <person name="Detter J.C."/>
            <person name="Gleasner C.D."/>
            <person name="Han C.S."/>
            <person name="Misra M."/>
            <person name="Reitenga K.G."/>
            <person name="Mikhailova N."/>
            <person name="Woyke T."/>
            <person name="Pitluck S."/>
            <person name="Nolan M."/>
            <person name="Land M.L."/>
            <person name="Saunders E."/>
            <person name="Tapia R."/>
            <person name="Lapidus A."/>
            <person name="Ivanova N."/>
            <person name="Hoff W.D."/>
        </authorList>
    </citation>
    <scope>NUCLEOTIDE SEQUENCE [LARGE SCALE GENOMIC DNA]</scope>
    <source>
        <strain evidence="15">DSM 244 / SL1</strain>
    </source>
</reference>
<dbReference type="EC" id="3.1.3.45" evidence="5 11"/>
<evidence type="ECO:0000256" key="1">
    <source>
        <dbReference type="ARBA" id="ARBA00000898"/>
    </source>
</evidence>
<dbReference type="Pfam" id="PF08282">
    <property type="entry name" value="Hydrolase_3"/>
    <property type="match status" value="1"/>
</dbReference>
<dbReference type="GO" id="GO:0009103">
    <property type="term" value="P:lipopolysaccharide biosynthetic process"/>
    <property type="evidence" value="ECO:0007669"/>
    <property type="project" value="UniProtKB-UniRule"/>
</dbReference>
<comment type="catalytic activity">
    <reaction evidence="1 11">
        <text>3-deoxy-alpha-D-manno-2-octulosonate-8-phosphate + H2O = 3-deoxy-alpha-D-manno-oct-2-ulosonate + phosphate</text>
        <dbReference type="Rhea" id="RHEA:11500"/>
        <dbReference type="ChEBI" id="CHEBI:15377"/>
        <dbReference type="ChEBI" id="CHEBI:43474"/>
        <dbReference type="ChEBI" id="CHEBI:85985"/>
        <dbReference type="ChEBI" id="CHEBI:85986"/>
        <dbReference type="EC" id="3.1.3.45"/>
    </reaction>
</comment>
<dbReference type="GO" id="GO:0008781">
    <property type="term" value="F:N-acylneuraminate cytidylyltransferase activity"/>
    <property type="evidence" value="ECO:0007669"/>
    <property type="project" value="TreeGrafter"/>
</dbReference>
<dbReference type="InterPro" id="IPR010023">
    <property type="entry name" value="KdsC_fam"/>
</dbReference>
<reference evidence="15" key="1">
    <citation type="submission" date="2006-12" db="EMBL/GenBank/DDBJ databases">
        <title>Complete sequence of Halorhodospira halophila SL1.</title>
        <authorList>
            <consortium name="US DOE Joint Genome Institute"/>
            <person name="Copeland A."/>
            <person name="Lucas S."/>
            <person name="Lapidus A."/>
            <person name="Barry K."/>
            <person name="Detter J.C."/>
            <person name="Glavina del Rio T."/>
            <person name="Hammon N."/>
            <person name="Israni S."/>
            <person name="Dalin E."/>
            <person name="Tice H."/>
            <person name="Pitluck S."/>
            <person name="Saunders E."/>
            <person name="Brettin T."/>
            <person name="Bruce D."/>
            <person name="Han C."/>
            <person name="Tapia R."/>
            <person name="Schmutz J."/>
            <person name="Larimer F."/>
            <person name="Land M."/>
            <person name="Hauser L."/>
            <person name="Kyrpides N."/>
            <person name="Mikhailova N."/>
            <person name="Hoff W."/>
            <person name="Richardson P."/>
        </authorList>
    </citation>
    <scope>NUCLEOTIDE SEQUENCE [LARGE SCALE GENOMIC DNA]</scope>
    <source>
        <strain evidence="15">DSM 244 / SL1</strain>
    </source>
</reference>
<dbReference type="PANTHER" id="PTHR21485:SF3">
    <property type="entry name" value="N-ACYLNEURAMINATE CYTIDYLYLTRANSFERASE"/>
    <property type="match status" value="1"/>
</dbReference>
<comment type="cofactor">
    <cofactor evidence="2 11 13">
        <name>Mg(2+)</name>
        <dbReference type="ChEBI" id="CHEBI:18420"/>
    </cofactor>
</comment>
<evidence type="ECO:0000256" key="3">
    <source>
        <dbReference type="ARBA" id="ARBA00005893"/>
    </source>
</evidence>
<dbReference type="AlphaFoldDB" id="A1WYX4"/>
<evidence type="ECO:0000256" key="9">
    <source>
        <dbReference type="ARBA" id="ARBA00022842"/>
    </source>
</evidence>
<feature type="binding site" evidence="12">
    <location>
        <position position="84"/>
    </location>
    <ligand>
        <name>substrate</name>
    </ligand>
</feature>
<accession>A1WYX4</accession>
<proteinExistence type="inferred from homology"/>